<dbReference type="InterPro" id="IPR015879">
    <property type="entry name" value="Ring_hydroxy_dOase_asu_C_dom"/>
</dbReference>
<dbReference type="CDD" id="cd03469">
    <property type="entry name" value="Rieske_RO_Alpha_N"/>
    <property type="match status" value="1"/>
</dbReference>
<keyword evidence="3" id="KW-0479">Metal-binding</keyword>
<dbReference type="SUPFAM" id="SSF55961">
    <property type="entry name" value="Bet v1-like"/>
    <property type="match status" value="1"/>
</dbReference>
<dbReference type="Gene3D" id="3.90.380.10">
    <property type="entry name" value="Naphthalene 1,2-dioxygenase Alpha Subunit, Chain A, domain 1"/>
    <property type="match status" value="1"/>
</dbReference>
<dbReference type="GO" id="GO:0051537">
    <property type="term" value="F:2 iron, 2 sulfur cluster binding"/>
    <property type="evidence" value="ECO:0007669"/>
    <property type="project" value="UniProtKB-KW"/>
</dbReference>
<accession>A0A5C7EKZ2</accession>
<keyword evidence="8" id="KW-0223">Dioxygenase</keyword>
<reference evidence="8 9" key="1">
    <citation type="submission" date="2019-08" db="EMBL/GenBank/DDBJ databases">
        <title>Pelomicrobium methylotrophicum gen. nov., sp. nov. a moderately thermophilic, facultatively anaerobic, lithoautotrophic and methylotrophic bacterium isolated from a terrestrial mud volcano.</title>
        <authorList>
            <person name="Slobodkina G.B."/>
            <person name="Merkel A.Y."/>
            <person name="Slobodkin A.I."/>
        </authorList>
    </citation>
    <scope>NUCLEOTIDE SEQUENCE [LARGE SCALE GENOMIC DNA]</scope>
    <source>
        <strain evidence="8 9">SM250</strain>
    </source>
</reference>
<dbReference type="InterPro" id="IPR036922">
    <property type="entry name" value="Rieske_2Fe-2S_sf"/>
</dbReference>
<protein>
    <submittedName>
        <fullName evidence="8">Aromatic ring-hydroxylating dioxygenase subunit alpha</fullName>
    </submittedName>
</protein>
<comment type="caution">
    <text evidence="8">The sequence shown here is derived from an EMBL/GenBank/DDBJ whole genome shotgun (WGS) entry which is preliminary data.</text>
</comment>
<dbReference type="InterPro" id="IPR001663">
    <property type="entry name" value="Rng_hydr_dOase-A"/>
</dbReference>
<dbReference type="InterPro" id="IPR017941">
    <property type="entry name" value="Rieske_2Fe-2S"/>
</dbReference>
<dbReference type="PANTHER" id="PTHR43756">
    <property type="entry name" value="CHOLINE MONOOXYGENASE, CHLOROPLASTIC"/>
    <property type="match status" value="1"/>
</dbReference>
<keyword evidence="5" id="KW-0408">Iron</keyword>
<dbReference type="Pfam" id="PF00848">
    <property type="entry name" value="Ring_hydroxyl_A"/>
    <property type="match status" value="1"/>
</dbReference>
<evidence type="ECO:0000256" key="2">
    <source>
        <dbReference type="ARBA" id="ARBA00022714"/>
    </source>
</evidence>
<evidence type="ECO:0000256" key="6">
    <source>
        <dbReference type="ARBA" id="ARBA00023014"/>
    </source>
</evidence>
<dbReference type="PANTHER" id="PTHR43756:SF5">
    <property type="entry name" value="CHOLINE MONOOXYGENASE, CHLOROPLASTIC"/>
    <property type="match status" value="1"/>
</dbReference>
<evidence type="ECO:0000313" key="9">
    <source>
        <dbReference type="Proteomes" id="UP000321201"/>
    </source>
</evidence>
<feature type="domain" description="Rieske" evidence="7">
    <location>
        <begin position="41"/>
        <end position="141"/>
    </location>
</feature>
<evidence type="ECO:0000259" key="7">
    <source>
        <dbReference type="PROSITE" id="PS51296"/>
    </source>
</evidence>
<dbReference type="Pfam" id="PF00355">
    <property type="entry name" value="Rieske"/>
    <property type="match status" value="1"/>
</dbReference>
<keyword evidence="4" id="KW-0560">Oxidoreductase</keyword>
<dbReference type="RefSeq" id="WP_147799519.1">
    <property type="nucleotide sequence ID" value="NZ_VPFL01000008.1"/>
</dbReference>
<organism evidence="8 9">
    <name type="scientific">Pelomicrobium methylotrophicum</name>
    <dbReference type="NCBI Taxonomy" id="2602750"/>
    <lineage>
        <taxon>Bacteria</taxon>
        <taxon>Pseudomonadati</taxon>
        <taxon>Pseudomonadota</taxon>
        <taxon>Hydrogenophilia</taxon>
        <taxon>Hydrogenophilia incertae sedis</taxon>
        <taxon>Pelomicrobium</taxon>
    </lineage>
</organism>
<dbReference type="PROSITE" id="PS51296">
    <property type="entry name" value="RIESKE"/>
    <property type="match status" value="1"/>
</dbReference>
<keyword evidence="6" id="KW-0411">Iron-sulfur</keyword>
<comment type="cofactor">
    <cofactor evidence="1">
        <name>Fe cation</name>
        <dbReference type="ChEBI" id="CHEBI:24875"/>
    </cofactor>
</comment>
<dbReference type="GO" id="GO:0051213">
    <property type="term" value="F:dioxygenase activity"/>
    <property type="evidence" value="ECO:0007669"/>
    <property type="project" value="UniProtKB-KW"/>
</dbReference>
<evidence type="ECO:0000313" key="8">
    <source>
        <dbReference type="EMBL" id="TXF12026.1"/>
    </source>
</evidence>
<dbReference type="Gene3D" id="2.102.10.10">
    <property type="entry name" value="Rieske [2Fe-2S] iron-sulphur domain"/>
    <property type="match status" value="1"/>
</dbReference>
<evidence type="ECO:0000256" key="4">
    <source>
        <dbReference type="ARBA" id="ARBA00023002"/>
    </source>
</evidence>
<keyword evidence="2" id="KW-0001">2Fe-2S</keyword>
<dbReference type="GO" id="GO:0005506">
    <property type="term" value="F:iron ion binding"/>
    <property type="evidence" value="ECO:0007669"/>
    <property type="project" value="InterPro"/>
</dbReference>
<evidence type="ECO:0000256" key="3">
    <source>
        <dbReference type="ARBA" id="ARBA00022723"/>
    </source>
</evidence>
<sequence length="369" mass="42620">MTDISNLSELTKTTRPLPMAWYFDPRVFELEQRILFDQGPGYVGHELMVPNPGDYMTLEWMGHAKMLVRNDHGVELMSNVCRHRQGLLLEGRGHARHIVCPLHRWTYAIDGTLLGAPEFADKPCVSLPKTPLKRWNGLLFAGPRDVAEDLEDFSAAADYDFSGYVYDRTVIDECPFNWKAFLEIYLELYHVEPFHPGLRDFVDAANFRWEFGPRWSIQYMGVKNQLQKTGSPKYARYRDALLRYTGGEMPKYGTLWSIYYPNVMMEWYPHGLVVSTLIPRSPDHTTNVVEFYYPEDVAYFETELKEAHQAAYLESAAEDAQICTLLHRGRRALYERGEDDTGPYHSPLEDGMIHLHEFLRRELGPALGG</sequence>
<dbReference type="SUPFAM" id="SSF50022">
    <property type="entry name" value="ISP domain"/>
    <property type="match status" value="1"/>
</dbReference>
<keyword evidence="9" id="KW-1185">Reference proteome</keyword>
<evidence type="ECO:0000256" key="5">
    <source>
        <dbReference type="ARBA" id="ARBA00023004"/>
    </source>
</evidence>
<dbReference type="InParanoid" id="A0A5C7EKZ2"/>
<gene>
    <name evidence="8" type="ORF">FR698_07185</name>
</gene>
<name>A0A5C7EKZ2_9PROT</name>
<evidence type="ECO:0000256" key="1">
    <source>
        <dbReference type="ARBA" id="ARBA00001962"/>
    </source>
</evidence>
<dbReference type="EMBL" id="VPFL01000008">
    <property type="protein sequence ID" value="TXF12026.1"/>
    <property type="molecule type" value="Genomic_DNA"/>
</dbReference>
<proteinExistence type="predicted"/>
<dbReference type="AlphaFoldDB" id="A0A5C7EKZ2"/>
<dbReference type="Proteomes" id="UP000321201">
    <property type="component" value="Unassembled WGS sequence"/>
</dbReference>
<dbReference type="OrthoDB" id="5298925at2"/>
<dbReference type="CDD" id="cd00680">
    <property type="entry name" value="RHO_alpha_C"/>
    <property type="match status" value="1"/>
</dbReference>